<accession>A0A1J4SEV6</accession>
<dbReference type="InterPro" id="IPR025669">
    <property type="entry name" value="AAA_dom"/>
</dbReference>
<dbReference type="CDD" id="cd02042">
    <property type="entry name" value="ParAB_family"/>
    <property type="match status" value="1"/>
</dbReference>
<feature type="domain" description="AAA" evidence="1">
    <location>
        <begin position="3"/>
        <end position="178"/>
    </location>
</feature>
<dbReference type="STRING" id="1817893.AUJ66_05250"/>
<name>A0A1J4SEV6_9BACT</name>
<dbReference type="InterPro" id="IPR027417">
    <property type="entry name" value="P-loop_NTPase"/>
</dbReference>
<dbReference type="InterPro" id="IPR050678">
    <property type="entry name" value="DNA_Partitioning_ATPase"/>
</dbReference>
<proteinExistence type="predicted"/>
<dbReference type="Gene3D" id="3.40.50.300">
    <property type="entry name" value="P-loop containing nucleotide triphosphate hydrolases"/>
    <property type="match status" value="1"/>
</dbReference>
<organism evidence="2 3">
    <name type="scientific">Candidatus Desantisbacteria bacterium CG1_02_38_46</name>
    <dbReference type="NCBI Taxonomy" id="1817893"/>
    <lineage>
        <taxon>Bacteria</taxon>
        <taxon>Candidatus Desantisiibacteriota</taxon>
    </lineage>
</organism>
<dbReference type="Pfam" id="PF13614">
    <property type="entry name" value="AAA_31"/>
    <property type="match status" value="1"/>
</dbReference>
<dbReference type="PIRSF" id="PIRSF009320">
    <property type="entry name" value="Nuc_binding_HP_1000"/>
    <property type="match status" value="1"/>
</dbReference>
<evidence type="ECO:0000259" key="1">
    <source>
        <dbReference type="Pfam" id="PF13614"/>
    </source>
</evidence>
<sequence length="258" mass="28531">MGKIISITNQKGGVGKTTTSVNLGACLAMVAKKILLVDIDPQANTTGGLGFDKNNLTETVYEVLIDEHPVEQAILKYEKILGLEIIPSGIQLAGAPVELVGLENREARLRDCLLPLKDKYDFIFIDCPPSLGLLTINGLDAADSVLIPVQCEYYALEGLSQLLQTINLVKGSFNPELGIEGFLLTMHNTRTKLSFEIIEEVKNYFKDKVYNTLIPRNVRLSEAPSYGEPIILYDSSCRGAQTYEEFAREFLEKNKGKD</sequence>
<dbReference type="PANTHER" id="PTHR13696">
    <property type="entry name" value="P-LOOP CONTAINING NUCLEOSIDE TRIPHOSPHATE HYDROLASE"/>
    <property type="match status" value="1"/>
</dbReference>
<dbReference type="Proteomes" id="UP000182278">
    <property type="component" value="Unassembled WGS sequence"/>
</dbReference>
<reference evidence="2 3" key="1">
    <citation type="journal article" date="2016" name="Environ. Microbiol.">
        <title>Genomic resolution of a cold subsurface aquifer community provides metabolic insights for novel microbes adapted to high CO concentrations.</title>
        <authorList>
            <person name="Probst A.J."/>
            <person name="Castelle C.J."/>
            <person name="Singh A."/>
            <person name="Brown C.T."/>
            <person name="Anantharaman K."/>
            <person name="Sharon I."/>
            <person name="Hug L.A."/>
            <person name="Burstein D."/>
            <person name="Emerson J.B."/>
            <person name="Thomas B.C."/>
            <person name="Banfield J.F."/>
        </authorList>
    </citation>
    <scope>NUCLEOTIDE SEQUENCE [LARGE SCALE GENOMIC DNA]</scope>
    <source>
        <strain evidence="2">CG1_02_38_46</strain>
    </source>
</reference>
<dbReference type="SUPFAM" id="SSF52540">
    <property type="entry name" value="P-loop containing nucleoside triphosphate hydrolases"/>
    <property type="match status" value="1"/>
</dbReference>
<dbReference type="PANTHER" id="PTHR13696:SF52">
    <property type="entry name" value="PARA FAMILY PROTEIN CT_582"/>
    <property type="match status" value="1"/>
</dbReference>
<dbReference type="AlphaFoldDB" id="A0A1J4SEV6"/>
<evidence type="ECO:0000313" key="2">
    <source>
        <dbReference type="EMBL" id="OIN96797.1"/>
    </source>
</evidence>
<dbReference type="FunFam" id="3.40.50.300:FF:000285">
    <property type="entry name" value="Sporulation initiation inhibitor Soj"/>
    <property type="match status" value="1"/>
</dbReference>
<comment type="caution">
    <text evidence="2">The sequence shown here is derived from an EMBL/GenBank/DDBJ whole genome shotgun (WGS) entry which is preliminary data.</text>
</comment>
<gene>
    <name evidence="2" type="ORF">AUJ66_05250</name>
</gene>
<evidence type="ECO:0000313" key="3">
    <source>
        <dbReference type="Proteomes" id="UP000182278"/>
    </source>
</evidence>
<dbReference type="EMBL" id="MNUO01000078">
    <property type="protein sequence ID" value="OIN96797.1"/>
    <property type="molecule type" value="Genomic_DNA"/>
</dbReference>
<protein>
    <recommendedName>
        <fullName evidence="1">AAA domain-containing protein</fullName>
    </recommendedName>
</protein>